<dbReference type="OrthoDB" id="7067000at2"/>
<organism evidence="2 3">
    <name type="scientific">Plesiocystis pacifica SIR-1</name>
    <dbReference type="NCBI Taxonomy" id="391625"/>
    <lineage>
        <taxon>Bacteria</taxon>
        <taxon>Pseudomonadati</taxon>
        <taxon>Myxococcota</taxon>
        <taxon>Polyangia</taxon>
        <taxon>Nannocystales</taxon>
        <taxon>Nannocystaceae</taxon>
        <taxon>Plesiocystis</taxon>
    </lineage>
</organism>
<dbReference type="RefSeq" id="WP_006969278.1">
    <property type="nucleotide sequence ID" value="NZ_ABCS01000002.1"/>
</dbReference>
<evidence type="ECO:0008006" key="4">
    <source>
        <dbReference type="Google" id="ProtNLM"/>
    </source>
</evidence>
<dbReference type="Proteomes" id="UP000005801">
    <property type="component" value="Unassembled WGS sequence"/>
</dbReference>
<feature type="compositionally biased region" description="Polar residues" evidence="1">
    <location>
        <begin position="59"/>
        <end position="70"/>
    </location>
</feature>
<reference evidence="2 3" key="1">
    <citation type="submission" date="2007-06" db="EMBL/GenBank/DDBJ databases">
        <authorList>
            <person name="Shimkets L."/>
            <person name="Ferriera S."/>
            <person name="Johnson J."/>
            <person name="Kravitz S."/>
            <person name="Beeson K."/>
            <person name="Sutton G."/>
            <person name="Rogers Y.-H."/>
            <person name="Friedman R."/>
            <person name="Frazier M."/>
            <person name="Venter J.C."/>
        </authorList>
    </citation>
    <scope>NUCLEOTIDE SEQUENCE [LARGE SCALE GENOMIC DNA]</scope>
    <source>
        <strain evidence="2 3">SIR-1</strain>
    </source>
</reference>
<sequence length="70" mass="7665">MKEQRITIEIDPEGRITADADGFAGDACLRELDKLLDELAPTTATIERKPDAGPARVQASRTQTVGKKKR</sequence>
<protein>
    <recommendedName>
        <fullName evidence="4">DUF2997 domain-containing protein</fullName>
    </recommendedName>
</protein>
<proteinExistence type="predicted"/>
<evidence type="ECO:0000313" key="2">
    <source>
        <dbReference type="EMBL" id="EDM81667.1"/>
    </source>
</evidence>
<dbReference type="AlphaFoldDB" id="A6FXS9"/>
<dbReference type="Pfam" id="PF11211">
    <property type="entry name" value="DUF2997"/>
    <property type="match status" value="1"/>
</dbReference>
<keyword evidence="3" id="KW-1185">Reference proteome</keyword>
<dbReference type="EMBL" id="ABCS01000002">
    <property type="protein sequence ID" value="EDM81667.1"/>
    <property type="molecule type" value="Genomic_DNA"/>
</dbReference>
<dbReference type="InterPro" id="IPR021375">
    <property type="entry name" value="DUF2997"/>
</dbReference>
<accession>A6FXS9</accession>
<evidence type="ECO:0000256" key="1">
    <source>
        <dbReference type="SAM" id="MobiDB-lite"/>
    </source>
</evidence>
<dbReference type="STRING" id="391625.PPSIR1_22159"/>
<evidence type="ECO:0000313" key="3">
    <source>
        <dbReference type="Proteomes" id="UP000005801"/>
    </source>
</evidence>
<comment type="caution">
    <text evidence="2">The sequence shown here is derived from an EMBL/GenBank/DDBJ whole genome shotgun (WGS) entry which is preliminary data.</text>
</comment>
<name>A6FXS9_9BACT</name>
<gene>
    <name evidence="2" type="ORF">PPSIR1_22159</name>
</gene>
<feature type="region of interest" description="Disordered" evidence="1">
    <location>
        <begin position="45"/>
        <end position="70"/>
    </location>
</feature>